<evidence type="ECO:0000256" key="2">
    <source>
        <dbReference type="SAM" id="SignalP"/>
    </source>
</evidence>
<feature type="region of interest" description="Disordered" evidence="1">
    <location>
        <begin position="29"/>
        <end position="54"/>
    </location>
</feature>
<evidence type="ECO:0000259" key="3">
    <source>
        <dbReference type="Pfam" id="PF00496"/>
    </source>
</evidence>
<dbReference type="PIRSF" id="PIRSF002741">
    <property type="entry name" value="MppA"/>
    <property type="match status" value="1"/>
</dbReference>
<sequence>MKTRRTAGIAASAIAAALVLAACGGSGDDGGNGSGDGGEGEGAGGGIVSVNTNEPQNPLIPTHTNENGGGKVITQLFAGLVYYDADGEVHNEVAESIETEDNQTFTITLEDGWTFSDGSPVTANSFVDAWNYGALASNAQNNSYFFESIEGFSYEEDSELTGLEVQDDLTFTVTLNQPESDFPMRLGYSAYYPLPESAFEDMEAFGENPIGNGPYMMDGEGAWDHGNSISLVPNPEYAGDREPQNGGVEFVIYDNEDSMYNDLLSDNIDIVDNIPASAFATFEEELGDRATNEPAATIQVLNVPEYLDQYAGEAGHLRRQAISMAINREEITEAIFNGSRTPAVDFTSPVIDGWTEDVPGNEVLEYAPDEAADLWQQAEEIEPWGDEPILIATNTDSDHQAWVEAACNSIRSALDVECQMDGYPTFQEFLDDRDNEAVRGIYRGGWLGDYPTLSNFLAPIYTEGAGSNDMGYANEEFEQLVSQANAAETPEEANELLIQAQGVLFEDLPGIPLWYQNTTGGHSTLVDNVEFSWNGDPILYPVTKQE</sequence>
<dbReference type="CDD" id="cd00995">
    <property type="entry name" value="PBP2_NikA_DppA_OppA_like"/>
    <property type="match status" value="1"/>
</dbReference>
<keyword evidence="2" id="KW-0732">Signal</keyword>
<gene>
    <name evidence="4" type="ORF">ACFSE6_04500</name>
</gene>
<dbReference type="Gene3D" id="3.40.190.10">
    <property type="entry name" value="Periplasmic binding protein-like II"/>
    <property type="match status" value="1"/>
</dbReference>
<name>A0ABW4L2M6_9MICO</name>
<keyword evidence="5" id="KW-1185">Reference proteome</keyword>
<dbReference type="EMBL" id="JBHUEE010000002">
    <property type="protein sequence ID" value="MFD1717082.1"/>
    <property type="molecule type" value="Genomic_DNA"/>
</dbReference>
<protein>
    <submittedName>
        <fullName evidence="4">ABC transporter substrate-binding protein</fullName>
    </submittedName>
</protein>
<dbReference type="Proteomes" id="UP001597277">
    <property type="component" value="Unassembled WGS sequence"/>
</dbReference>
<dbReference type="Pfam" id="PF00496">
    <property type="entry name" value="SBP_bac_5"/>
    <property type="match status" value="1"/>
</dbReference>
<organism evidence="4 5">
    <name type="scientific">Georgenia deserti</name>
    <dbReference type="NCBI Taxonomy" id="2093781"/>
    <lineage>
        <taxon>Bacteria</taxon>
        <taxon>Bacillati</taxon>
        <taxon>Actinomycetota</taxon>
        <taxon>Actinomycetes</taxon>
        <taxon>Micrococcales</taxon>
        <taxon>Bogoriellaceae</taxon>
        <taxon>Georgenia</taxon>
    </lineage>
</organism>
<feature type="domain" description="Solute-binding protein family 5" evidence="3">
    <location>
        <begin position="88"/>
        <end position="467"/>
    </location>
</feature>
<evidence type="ECO:0000313" key="5">
    <source>
        <dbReference type="Proteomes" id="UP001597277"/>
    </source>
</evidence>
<dbReference type="PROSITE" id="PS51257">
    <property type="entry name" value="PROKAR_LIPOPROTEIN"/>
    <property type="match status" value="1"/>
</dbReference>
<dbReference type="InterPro" id="IPR000914">
    <property type="entry name" value="SBP_5_dom"/>
</dbReference>
<feature type="compositionally biased region" description="Gly residues" evidence="1">
    <location>
        <begin position="29"/>
        <end position="47"/>
    </location>
</feature>
<dbReference type="Gene3D" id="3.90.76.10">
    <property type="entry name" value="Dipeptide-binding Protein, Domain 1"/>
    <property type="match status" value="1"/>
</dbReference>
<dbReference type="Gene3D" id="3.10.105.10">
    <property type="entry name" value="Dipeptide-binding Protein, Domain 3"/>
    <property type="match status" value="1"/>
</dbReference>
<dbReference type="PANTHER" id="PTHR30290">
    <property type="entry name" value="PERIPLASMIC BINDING COMPONENT OF ABC TRANSPORTER"/>
    <property type="match status" value="1"/>
</dbReference>
<dbReference type="PANTHER" id="PTHR30290:SF83">
    <property type="entry name" value="ABC TRANSPORTER SUBSTRATE-BINDING PROTEIN"/>
    <property type="match status" value="1"/>
</dbReference>
<evidence type="ECO:0000256" key="1">
    <source>
        <dbReference type="SAM" id="MobiDB-lite"/>
    </source>
</evidence>
<dbReference type="InterPro" id="IPR039424">
    <property type="entry name" value="SBP_5"/>
</dbReference>
<comment type="caution">
    <text evidence="4">The sequence shown here is derived from an EMBL/GenBank/DDBJ whole genome shotgun (WGS) entry which is preliminary data.</text>
</comment>
<proteinExistence type="predicted"/>
<reference evidence="5" key="1">
    <citation type="journal article" date="2019" name="Int. J. Syst. Evol. Microbiol.">
        <title>The Global Catalogue of Microorganisms (GCM) 10K type strain sequencing project: providing services to taxonomists for standard genome sequencing and annotation.</title>
        <authorList>
            <consortium name="The Broad Institute Genomics Platform"/>
            <consortium name="The Broad Institute Genome Sequencing Center for Infectious Disease"/>
            <person name="Wu L."/>
            <person name="Ma J."/>
        </authorList>
    </citation>
    <scope>NUCLEOTIDE SEQUENCE [LARGE SCALE GENOMIC DNA]</scope>
    <source>
        <strain evidence="5">JCM 17130</strain>
    </source>
</reference>
<dbReference type="RefSeq" id="WP_388002627.1">
    <property type="nucleotide sequence ID" value="NZ_JBHUEE010000002.1"/>
</dbReference>
<dbReference type="InterPro" id="IPR030678">
    <property type="entry name" value="Peptide/Ni-bd"/>
</dbReference>
<feature type="chain" id="PRO_5045222096" evidence="2">
    <location>
        <begin position="22"/>
        <end position="546"/>
    </location>
</feature>
<evidence type="ECO:0000313" key="4">
    <source>
        <dbReference type="EMBL" id="MFD1717082.1"/>
    </source>
</evidence>
<accession>A0ABW4L2M6</accession>
<feature type="signal peptide" evidence="2">
    <location>
        <begin position="1"/>
        <end position="21"/>
    </location>
</feature>
<dbReference type="SUPFAM" id="SSF53850">
    <property type="entry name" value="Periplasmic binding protein-like II"/>
    <property type="match status" value="1"/>
</dbReference>